<protein>
    <submittedName>
        <fullName evidence="1">Uncharacterized protein</fullName>
    </submittedName>
</protein>
<dbReference type="SUPFAM" id="SSF53756">
    <property type="entry name" value="UDP-Glycosyltransferase/glycogen phosphorylase"/>
    <property type="match status" value="1"/>
</dbReference>
<accession>A0ABS4SRX2</accession>
<evidence type="ECO:0000313" key="2">
    <source>
        <dbReference type="Proteomes" id="UP000781958"/>
    </source>
</evidence>
<organism evidence="1 2">
    <name type="scientific">Azospirillum rugosum</name>
    <dbReference type="NCBI Taxonomy" id="416170"/>
    <lineage>
        <taxon>Bacteria</taxon>
        <taxon>Pseudomonadati</taxon>
        <taxon>Pseudomonadota</taxon>
        <taxon>Alphaproteobacteria</taxon>
        <taxon>Rhodospirillales</taxon>
        <taxon>Azospirillaceae</taxon>
        <taxon>Azospirillum</taxon>
    </lineage>
</organism>
<name>A0ABS4SRX2_9PROT</name>
<proteinExistence type="predicted"/>
<gene>
    <name evidence="1" type="ORF">J2851_004487</name>
</gene>
<dbReference type="Proteomes" id="UP000781958">
    <property type="component" value="Unassembled WGS sequence"/>
</dbReference>
<dbReference type="RefSeq" id="WP_209768968.1">
    <property type="nucleotide sequence ID" value="NZ_JAGINP010000017.1"/>
</dbReference>
<reference evidence="1 2" key="1">
    <citation type="submission" date="2021-03" db="EMBL/GenBank/DDBJ databases">
        <title>Genomic Encyclopedia of Type Strains, Phase III (KMG-III): the genomes of soil and plant-associated and newly described type strains.</title>
        <authorList>
            <person name="Whitman W."/>
        </authorList>
    </citation>
    <scope>NUCLEOTIDE SEQUENCE [LARGE SCALE GENOMIC DNA]</scope>
    <source>
        <strain evidence="1 2">IMMIB AFH-6</strain>
    </source>
</reference>
<comment type="caution">
    <text evidence="1">The sequence shown here is derived from an EMBL/GenBank/DDBJ whole genome shotgun (WGS) entry which is preliminary data.</text>
</comment>
<sequence length="170" mass="17530">MPAPRLALFVPNLHDQPQQRAMVALANAMHGRGFAVDAVAPMGGGPLRTALRRGIGQIDLAKRHTRTSVLSLARILAERRPAGLLAPGGDAGLVALAAAMLSRSGTRVVLVGRASDEAGGMRALLSRFLLPRAAAVLEDSGDPHALAERCLSALGLPSSLVAQGVDGVQQ</sequence>
<evidence type="ECO:0000313" key="1">
    <source>
        <dbReference type="EMBL" id="MBP2294697.1"/>
    </source>
</evidence>
<keyword evidence="2" id="KW-1185">Reference proteome</keyword>
<dbReference type="EMBL" id="JAGINP010000017">
    <property type="protein sequence ID" value="MBP2294697.1"/>
    <property type="molecule type" value="Genomic_DNA"/>
</dbReference>